<proteinExistence type="predicted"/>
<dbReference type="EMBL" id="BART01019830">
    <property type="protein sequence ID" value="GAG96766.1"/>
    <property type="molecule type" value="Genomic_DNA"/>
</dbReference>
<sequence>MVRVPVIGDGSCWFHSIVRGFSRCYIEKQVIDATTKEKQPIDRGQFIQGLRNELADKLAMPINPDDPKSKTYYQCLSRGNLEDFSKGYPNSSMEFMQKELRSGNAVDNIYHEYVSNCLNRDIYLLDMNTQDVYIMGDDMDLYYKGRGSVVILVTPGHYDLVGVISSETNHVNSHFTLIV</sequence>
<reference evidence="2" key="1">
    <citation type="journal article" date="2014" name="Front. Microbiol.">
        <title>High frequency of phylogenetically diverse reductive dehalogenase-homologous genes in deep subseafloor sedimentary metagenomes.</title>
        <authorList>
            <person name="Kawai M."/>
            <person name="Futagami T."/>
            <person name="Toyoda A."/>
            <person name="Takaki Y."/>
            <person name="Nishi S."/>
            <person name="Hori S."/>
            <person name="Arai W."/>
            <person name="Tsubouchi T."/>
            <person name="Morono Y."/>
            <person name="Uchiyama I."/>
            <person name="Ito T."/>
            <person name="Fujiyama A."/>
            <person name="Inagaki F."/>
            <person name="Takami H."/>
        </authorList>
    </citation>
    <scope>NUCLEOTIDE SEQUENCE</scope>
    <source>
        <strain evidence="2">Expedition CK06-06</strain>
    </source>
</reference>
<dbReference type="AlphaFoldDB" id="X1DK10"/>
<comment type="caution">
    <text evidence="2">The sequence shown here is derived from an EMBL/GenBank/DDBJ whole genome shotgun (WGS) entry which is preliminary data.</text>
</comment>
<feature type="domain" description="OTU" evidence="1">
    <location>
        <begin position="1"/>
        <end position="179"/>
    </location>
</feature>
<accession>X1DK10</accession>
<evidence type="ECO:0000259" key="1">
    <source>
        <dbReference type="PROSITE" id="PS50802"/>
    </source>
</evidence>
<dbReference type="PROSITE" id="PS50802">
    <property type="entry name" value="OTU"/>
    <property type="match status" value="1"/>
</dbReference>
<dbReference type="Gene3D" id="3.90.70.80">
    <property type="match status" value="1"/>
</dbReference>
<organism evidence="2">
    <name type="scientific">marine sediment metagenome</name>
    <dbReference type="NCBI Taxonomy" id="412755"/>
    <lineage>
        <taxon>unclassified sequences</taxon>
        <taxon>metagenomes</taxon>
        <taxon>ecological metagenomes</taxon>
    </lineage>
</organism>
<name>X1DK10_9ZZZZ</name>
<gene>
    <name evidence="2" type="ORF">S01H4_36998</name>
</gene>
<feature type="non-terminal residue" evidence="2">
    <location>
        <position position="179"/>
    </location>
</feature>
<protein>
    <recommendedName>
        <fullName evidence="1">OTU domain-containing protein</fullName>
    </recommendedName>
</protein>
<evidence type="ECO:0000313" key="2">
    <source>
        <dbReference type="EMBL" id="GAG96766.1"/>
    </source>
</evidence>
<dbReference type="InterPro" id="IPR003323">
    <property type="entry name" value="OTU_dom"/>
</dbReference>